<name>W0UWJ5_9BURK</name>
<dbReference type="Pfam" id="PF01869">
    <property type="entry name" value="BcrAD_BadFG"/>
    <property type="match status" value="1"/>
</dbReference>
<dbReference type="Gene3D" id="3.30.420.40">
    <property type="match status" value="2"/>
</dbReference>
<dbReference type="OrthoDB" id="8701357at2"/>
<dbReference type="KEGG" id="jag:GJA_31"/>
<dbReference type="InterPro" id="IPR002731">
    <property type="entry name" value="ATPase_BadF"/>
</dbReference>
<dbReference type="STRING" id="1349767.GJA_31"/>
<dbReference type="PATRIC" id="fig|1349767.4.peg.3417"/>
<dbReference type="HOGENOM" id="CLU_016274_1_1_4"/>
<evidence type="ECO:0000313" key="3">
    <source>
        <dbReference type="Proteomes" id="UP000027604"/>
    </source>
</evidence>
<evidence type="ECO:0000313" key="2">
    <source>
        <dbReference type="EMBL" id="CDG80699.1"/>
    </source>
</evidence>
<dbReference type="InterPro" id="IPR043129">
    <property type="entry name" value="ATPase_NBD"/>
</dbReference>
<dbReference type="RefSeq" id="WP_038487369.1">
    <property type="nucleotide sequence ID" value="NZ_BCTH01000060.1"/>
</dbReference>
<dbReference type="Proteomes" id="UP000027604">
    <property type="component" value="Chromosome I"/>
</dbReference>
<dbReference type="eggNOG" id="COG2971">
    <property type="taxonomic scope" value="Bacteria"/>
</dbReference>
<dbReference type="InterPro" id="IPR052519">
    <property type="entry name" value="Euk-type_GlcNAc_Kinase"/>
</dbReference>
<organism evidence="2 3">
    <name type="scientific">Janthinobacterium agaricidamnosum NBRC 102515 = DSM 9628</name>
    <dbReference type="NCBI Taxonomy" id="1349767"/>
    <lineage>
        <taxon>Bacteria</taxon>
        <taxon>Pseudomonadati</taxon>
        <taxon>Pseudomonadota</taxon>
        <taxon>Betaproteobacteria</taxon>
        <taxon>Burkholderiales</taxon>
        <taxon>Oxalobacteraceae</taxon>
        <taxon>Janthinobacterium</taxon>
    </lineage>
</organism>
<keyword evidence="3" id="KW-1185">Reference proteome</keyword>
<reference evidence="2 3" key="1">
    <citation type="journal article" date="2015" name="Genome Announc.">
        <title>Genome Sequence of Mushroom Soft-Rot Pathogen Janthinobacterium agaricidamnosum.</title>
        <authorList>
            <person name="Graupner K."/>
            <person name="Lackner G."/>
            <person name="Hertweck C."/>
        </authorList>
    </citation>
    <scope>NUCLEOTIDE SEQUENCE [LARGE SCALE GENOMIC DNA]</scope>
    <source>
        <strain evidence="3">NBRC 102515 / DSM 9628</strain>
    </source>
</reference>
<feature type="domain" description="ATPase BadF/BadG/BcrA/BcrD type" evidence="1">
    <location>
        <begin position="14"/>
        <end position="264"/>
    </location>
</feature>
<dbReference type="SUPFAM" id="SSF53067">
    <property type="entry name" value="Actin-like ATPase domain"/>
    <property type="match status" value="2"/>
</dbReference>
<dbReference type="AlphaFoldDB" id="W0UWJ5"/>
<evidence type="ECO:0000259" key="1">
    <source>
        <dbReference type="Pfam" id="PF01869"/>
    </source>
</evidence>
<dbReference type="PANTHER" id="PTHR43190">
    <property type="entry name" value="N-ACETYL-D-GLUCOSAMINE KINASE"/>
    <property type="match status" value="1"/>
</dbReference>
<protein>
    <submittedName>
        <fullName evidence="2">BadF/BadG/BcrA/BcrD ATPase family protein</fullName>
    </submittedName>
</protein>
<proteinExistence type="predicted"/>
<sequence length="309" mass="32702">MTILDVAVEQEFGLGIDAGGSRTRWALSAPDGQIVAEGQVDGLSALQMATADGRLSVQATFASLCQAVLHAGRPVRVRAGLTGFGGDGVLLGQWLAQLLSLDPLAVTLCNDIEIAYLDSFAPGQGYLVYAGTGSIAAWIDTDGAFHRAGGRGVMLDDGGGGFWIARQALRQIWRREDEQPGSWPASPLARAVFEQIGGSDWDRSRQFMYGQERGAVGQLALAVAASADSDKEALLILQRAGQELARLALALTRRYGQRPVVLSGRASVLHPAIAVAMRAALPAEWSLQQKVAQPHCAAARIAARSVAEY</sequence>
<accession>W0UWJ5</accession>
<dbReference type="PANTHER" id="PTHR43190:SF3">
    <property type="entry name" value="N-ACETYL-D-GLUCOSAMINE KINASE"/>
    <property type="match status" value="1"/>
</dbReference>
<dbReference type="EMBL" id="HG322949">
    <property type="protein sequence ID" value="CDG80699.1"/>
    <property type="molecule type" value="Genomic_DNA"/>
</dbReference>
<gene>
    <name evidence="2" type="ORF">GJA_31</name>
</gene>